<gene>
    <name evidence="12" type="ORF">ACFPPD_15645</name>
</gene>
<name>A0ABW0LXT5_9BACL</name>
<evidence type="ECO:0000256" key="6">
    <source>
        <dbReference type="ARBA" id="ARBA00022723"/>
    </source>
</evidence>
<dbReference type="SUPFAM" id="SSF143631">
    <property type="entry name" value="ApbE-like"/>
    <property type="match status" value="1"/>
</dbReference>
<evidence type="ECO:0000256" key="7">
    <source>
        <dbReference type="ARBA" id="ARBA00022827"/>
    </source>
</evidence>
<keyword evidence="6 11" id="KW-0479">Metal-binding</keyword>
<evidence type="ECO:0000256" key="8">
    <source>
        <dbReference type="ARBA" id="ARBA00022842"/>
    </source>
</evidence>
<keyword evidence="4 11" id="KW-0285">Flavoprotein</keyword>
<evidence type="ECO:0000313" key="12">
    <source>
        <dbReference type="EMBL" id="MFC5470141.1"/>
    </source>
</evidence>
<dbReference type="PANTHER" id="PTHR30040:SF2">
    <property type="entry name" value="FAD:PROTEIN FMN TRANSFERASE"/>
    <property type="match status" value="1"/>
</dbReference>
<proteinExistence type="inferred from homology"/>
<evidence type="ECO:0000256" key="4">
    <source>
        <dbReference type="ARBA" id="ARBA00022630"/>
    </source>
</evidence>
<dbReference type="EMBL" id="JBHSMH010000054">
    <property type="protein sequence ID" value="MFC5470141.1"/>
    <property type="molecule type" value="Genomic_DNA"/>
</dbReference>
<comment type="cofactor">
    <cofactor evidence="1">
        <name>Mg(2+)</name>
        <dbReference type="ChEBI" id="CHEBI:18420"/>
    </cofactor>
</comment>
<keyword evidence="7 11" id="KW-0274">FAD</keyword>
<dbReference type="InterPro" id="IPR024932">
    <property type="entry name" value="ApbE"/>
</dbReference>
<evidence type="ECO:0000256" key="5">
    <source>
        <dbReference type="ARBA" id="ARBA00022679"/>
    </source>
</evidence>
<evidence type="ECO:0000256" key="11">
    <source>
        <dbReference type="PIRNR" id="PIRNR006268"/>
    </source>
</evidence>
<evidence type="ECO:0000256" key="10">
    <source>
        <dbReference type="ARBA" id="ARBA00048540"/>
    </source>
</evidence>
<evidence type="ECO:0000313" key="13">
    <source>
        <dbReference type="Proteomes" id="UP001596105"/>
    </source>
</evidence>
<dbReference type="RefSeq" id="WP_209750921.1">
    <property type="nucleotide sequence ID" value="NZ_JBHSMH010000054.1"/>
</dbReference>
<accession>A0ABW0LXT5</accession>
<protein>
    <recommendedName>
        <fullName evidence="3 11">FAD:protein FMN transferase</fullName>
        <ecNumber evidence="2 11">2.7.1.180</ecNumber>
    </recommendedName>
    <alternativeName>
        <fullName evidence="9 11">Flavin transferase</fullName>
    </alternativeName>
</protein>
<dbReference type="EC" id="2.7.1.180" evidence="2 11"/>
<comment type="catalytic activity">
    <reaction evidence="10 11">
        <text>L-threonyl-[protein] + FAD = FMN-L-threonyl-[protein] + AMP + H(+)</text>
        <dbReference type="Rhea" id="RHEA:36847"/>
        <dbReference type="Rhea" id="RHEA-COMP:11060"/>
        <dbReference type="Rhea" id="RHEA-COMP:11061"/>
        <dbReference type="ChEBI" id="CHEBI:15378"/>
        <dbReference type="ChEBI" id="CHEBI:30013"/>
        <dbReference type="ChEBI" id="CHEBI:57692"/>
        <dbReference type="ChEBI" id="CHEBI:74257"/>
        <dbReference type="ChEBI" id="CHEBI:456215"/>
        <dbReference type="EC" id="2.7.1.180"/>
    </reaction>
</comment>
<evidence type="ECO:0000256" key="9">
    <source>
        <dbReference type="ARBA" id="ARBA00031306"/>
    </source>
</evidence>
<dbReference type="GO" id="GO:0016740">
    <property type="term" value="F:transferase activity"/>
    <property type="evidence" value="ECO:0007669"/>
    <property type="project" value="UniProtKB-KW"/>
</dbReference>
<dbReference type="InterPro" id="IPR003374">
    <property type="entry name" value="ApbE-like_sf"/>
</dbReference>
<keyword evidence="8 11" id="KW-0460">Magnesium</keyword>
<dbReference type="PIRSF" id="PIRSF006268">
    <property type="entry name" value="ApbE"/>
    <property type="match status" value="1"/>
</dbReference>
<keyword evidence="5 11" id="KW-0808">Transferase</keyword>
<organism evidence="12 13">
    <name type="scientific">Cohnella suwonensis</name>
    <dbReference type="NCBI Taxonomy" id="696072"/>
    <lineage>
        <taxon>Bacteria</taxon>
        <taxon>Bacillati</taxon>
        <taxon>Bacillota</taxon>
        <taxon>Bacilli</taxon>
        <taxon>Bacillales</taxon>
        <taxon>Paenibacillaceae</taxon>
        <taxon>Cohnella</taxon>
    </lineage>
</organism>
<comment type="similarity">
    <text evidence="11">Belongs to the ApbE family.</text>
</comment>
<dbReference type="Gene3D" id="3.10.520.10">
    <property type="entry name" value="ApbE-like domains"/>
    <property type="match status" value="1"/>
</dbReference>
<sequence>MIRTIRDEFRAMNTDVEVTLRCDVTGEDDKPLIEIRDWFRFVEDRFSRFRDNSELSRLNGSRGFPTSVSSAMLEVLSHAEEYRRLTNGIYDPCILLALERSGYSVSFESVGAAAGAIDDAHPIHGDRLGWTTFPLFRLARLSRGARLDLGGLVKGWAVDRIAAMLSASGIPSGHLNAGGDLRVWGWGQAGLPDWQVDIAPPCPFSEEEEPAILATAILGQGSAATSGTTRRSWMSADGGKHHLIDPRTGVPAISDVVQCTVVGSSTADAEIAAKTVCILGSGEGEAWVKETFPGYDVLMALDNGTTKLLRGIGSSVRWKEAAS</sequence>
<evidence type="ECO:0000256" key="2">
    <source>
        <dbReference type="ARBA" id="ARBA00011955"/>
    </source>
</evidence>
<keyword evidence="13" id="KW-1185">Reference proteome</keyword>
<evidence type="ECO:0000256" key="1">
    <source>
        <dbReference type="ARBA" id="ARBA00001946"/>
    </source>
</evidence>
<evidence type="ECO:0000256" key="3">
    <source>
        <dbReference type="ARBA" id="ARBA00016337"/>
    </source>
</evidence>
<comment type="caution">
    <text evidence="12">The sequence shown here is derived from an EMBL/GenBank/DDBJ whole genome shotgun (WGS) entry which is preliminary data.</text>
</comment>
<reference evidence="13" key="1">
    <citation type="journal article" date="2019" name="Int. J. Syst. Evol. Microbiol.">
        <title>The Global Catalogue of Microorganisms (GCM) 10K type strain sequencing project: providing services to taxonomists for standard genome sequencing and annotation.</title>
        <authorList>
            <consortium name="The Broad Institute Genomics Platform"/>
            <consortium name="The Broad Institute Genome Sequencing Center for Infectious Disease"/>
            <person name="Wu L."/>
            <person name="Ma J."/>
        </authorList>
    </citation>
    <scope>NUCLEOTIDE SEQUENCE [LARGE SCALE GENOMIC DNA]</scope>
    <source>
        <strain evidence="13">CCUG 57113</strain>
    </source>
</reference>
<dbReference type="Proteomes" id="UP001596105">
    <property type="component" value="Unassembled WGS sequence"/>
</dbReference>
<dbReference type="PANTHER" id="PTHR30040">
    <property type="entry name" value="THIAMINE BIOSYNTHESIS LIPOPROTEIN APBE"/>
    <property type="match status" value="1"/>
</dbReference>
<dbReference type="Pfam" id="PF02424">
    <property type="entry name" value="ApbE"/>
    <property type="match status" value="1"/>
</dbReference>